<comment type="caution">
    <text evidence="5">The sequence shown here is derived from an EMBL/GenBank/DDBJ whole genome shotgun (WGS) entry which is preliminary data.</text>
</comment>
<organism evidence="5 6">
    <name type="scientific">Polaribacter porphyrae</name>
    <dbReference type="NCBI Taxonomy" id="1137780"/>
    <lineage>
        <taxon>Bacteria</taxon>
        <taxon>Pseudomonadati</taxon>
        <taxon>Bacteroidota</taxon>
        <taxon>Flavobacteriia</taxon>
        <taxon>Flavobacteriales</taxon>
        <taxon>Flavobacteriaceae</taxon>
    </lineage>
</organism>
<accession>A0A2S7WS85</accession>
<dbReference type="InterPro" id="IPR052574">
    <property type="entry name" value="CDIRP"/>
</dbReference>
<dbReference type="PROSITE" id="PS51450">
    <property type="entry name" value="LRR"/>
    <property type="match status" value="1"/>
</dbReference>
<keyword evidence="1" id="KW-0433">Leucine-rich repeat</keyword>
<dbReference type="InterPro" id="IPR032675">
    <property type="entry name" value="LRR_dom_sf"/>
</dbReference>
<dbReference type="EMBL" id="MSCN01000001">
    <property type="protein sequence ID" value="PQJ80458.1"/>
    <property type="molecule type" value="Genomic_DNA"/>
</dbReference>
<keyword evidence="2" id="KW-0732">Signal</keyword>
<keyword evidence="6" id="KW-1185">Reference proteome</keyword>
<evidence type="ECO:0000256" key="2">
    <source>
        <dbReference type="ARBA" id="ARBA00022729"/>
    </source>
</evidence>
<evidence type="ECO:0000313" key="5">
    <source>
        <dbReference type="EMBL" id="PQJ80458.1"/>
    </source>
</evidence>
<dbReference type="GO" id="GO:0035591">
    <property type="term" value="F:signaling adaptor activity"/>
    <property type="evidence" value="ECO:0007669"/>
    <property type="project" value="TreeGrafter"/>
</dbReference>
<dbReference type="RefSeq" id="WP_105017060.1">
    <property type="nucleotide sequence ID" value="NZ_MSCN01000001.1"/>
</dbReference>
<dbReference type="Gene3D" id="3.80.10.10">
    <property type="entry name" value="Ribonuclease Inhibitor"/>
    <property type="match status" value="2"/>
</dbReference>
<dbReference type="Proteomes" id="UP000238882">
    <property type="component" value="Unassembled WGS sequence"/>
</dbReference>
<dbReference type="InterPro" id="IPR030916">
    <property type="entry name" value="ELWxxDGT_rpt"/>
</dbReference>
<feature type="domain" description="Secretion system C-terminal sorting" evidence="4">
    <location>
        <begin position="933"/>
        <end position="997"/>
    </location>
</feature>
<dbReference type="SUPFAM" id="SSF52058">
    <property type="entry name" value="L domain-like"/>
    <property type="match status" value="2"/>
</dbReference>
<proteinExistence type="predicted"/>
<evidence type="ECO:0000256" key="1">
    <source>
        <dbReference type="ARBA" id="ARBA00022614"/>
    </source>
</evidence>
<reference evidence="5 6" key="1">
    <citation type="submission" date="2016-12" db="EMBL/GenBank/DDBJ databases">
        <title>Trade-off between light-utilization and light-protection in marine flavobacteria.</title>
        <authorList>
            <person name="Kumagai Y."/>
            <person name="Yoshizawa S."/>
            <person name="Kogure K."/>
            <person name="Iwasaki W."/>
        </authorList>
    </citation>
    <scope>NUCLEOTIDE SEQUENCE [LARGE SCALE GENOMIC DNA]</scope>
    <source>
        <strain evidence="5 6">NBRC 108759</strain>
    </source>
</reference>
<evidence type="ECO:0000259" key="4">
    <source>
        <dbReference type="Pfam" id="PF18962"/>
    </source>
</evidence>
<dbReference type="PANTHER" id="PTHR47566:SF1">
    <property type="entry name" value="PROTEIN NUD1"/>
    <property type="match status" value="1"/>
</dbReference>
<dbReference type="Pfam" id="PF18962">
    <property type="entry name" value="Por_Secre_tail"/>
    <property type="match status" value="1"/>
</dbReference>
<dbReference type="AlphaFoldDB" id="A0A2S7WS85"/>
<name>A0A2S7WS85_9FLAO</name>
<dbReference type="PANTHER" id="PTHR47566">
    <property type="match status" value="1"/>
</dbReference>
<protein>
    <recommendedName>
        <fullName evidence="4">Secretion system C-terminal sorting domain-containing protein</fullName>
    </recommendedName>
</protein>
<dbReference type="InterPro" id="IPR026444">
    <property type="entry name" value="Secre_tail"/>
</dbReference>
<evidence type="ECO:0000256" key="3">
    <source>
        <dbReference type="ARBA" id="ARBA00022737"/>
    </source>
</evidence>
<gene>
    <name evidence="5" type="ORF">BTO18_15325</name>
</gene>
<sequence length="999" mass="111031">MQTKNYIILYFSLISLISIGQEIKLVKDISTGSENTGFGYFKEYNNKLIFYANTTEFGAELWISDGTADGTKLLKDINPGNQGSISTHAPNFVEFQNKLFFRAYTETHGYELWVTDGTENGTKLFEDINPGENGSFPNNFIFIDNTKMYFNATTQNHGEELWRTDGTNAGTTLLFDNYEGTVNGSPGSRIVYDGKIFFNVSNPTENGVVTSGNELRKLGNFSFDLVKDINSGSGSSNPTNFYEFNGKFYFNADDGTKGTELWVSNGTENGTNLVKDIFTGSSSSPSNFKEYNGNLYFTASSTGIGREIWKTDGSENGTTLLKDVNENGSFSVFLAEGVEYKNRLYFWGSYGGSGIQLWRTDGTANGTKIVKVINTNGNSTSTAQLKIYNDKLYFVATNDGINNKLWESDGTDIGTKIVNTNDDINLKNNADGSEDLIIVNNKMYFYGFNDTYGRELYVFDAFAGKTYVPDNNFEQALIDLGKDDVLDNYVITDNINTITFLNLENKNIFDITGVEDFSSLETFNVRNNNLSTLNIAQNTNLKVLYCSNNNLNSLDISNNIELTQIDFSDNNLNTIDFKFNSKLESITTSRNNLSAIDITKQKELDWLIINENIISEINLSFNPKLRILNAKNNRLNSVSIINNTVIESINLEDNGLNGINISGSSNIKTLKLTNNNLTSLDLTSNNLLENLLAKNNILECIQVSKVDNANTIWSNNVDANVNFSTDCSEIWTLNVDPTIQTILMSITGLDANNDGNITVAEAVAFTGTLDLSNKGITLIDGLQVFSSIHTLDLSGNSISDFSPFTGLVIEAISKTSGKTKTYAARSMNLENLILKNNRFQTINLDGLSNLKILDISNNQDLITVSFKNGNNSVITTFNSSNTPNLSCILVDNKGANYLSTWNKDAANNFVESKEQCRSEVLSTEELLQKDVTIFPNPVTNFLTIESTKEFDFVEIYNTIGKRIVKTNQKTIDFSKYTSGIYMMRIVTENKLLTKKIIKN</sequence>
<keyword evidence="3" id="KW-0677">Repeat</keyword>
<dbReference type="InterPro" id="IPR001611">
    <property type="entry name" value="Leu-rich_rpt"/>
</dbReference>
<dbReference type="NCBIfam" id="TIGR04183">
    <property type="entry name" value="Por_Secre_tail"/>
    <property type="match status" value="1"/>
</dbReference>
<dbReference type="OrthoDB" id="1489153at2"/>
<dbReference type="NCBIfam" id="TIGR04534">
    <property type="entry name" value="ELWxxDGT_rpt"/>
    <property type="match status" value="2"/>
</dbReference>
<evidence type="ECO:0000313" key="6">
    <source>
        <dbReference type="Proteomes" id="UP000238882"/>
    </source>
</evidence>